<dbReference type="Proteomes" id="UP000646053">
    <property type="component" value="Unassembled WGS sequence"/>
</dbReference>
<dbReference type="InterPro" id="IPR036086">
    <property type="entry name" value="ParB/Sulfiredoxin_sf"/>
</dbReference>
<protein>
    <submittedName>
        <fullName evidence="1">Uncharacterized protein</fullName>
    </submittedName>
</protein>
<reference evidence="1" key="1">
    <citation type="submission" date="2019-12" db="EMBL/GenBank/DDBJ databases">
        <title>High-Quality draft genome sequences of three cyanobacteria isolated from the limestone walls of the Old Cathedral of Coimbra.</title>
        <authorList>
            <person name="Tiago I."/>
            <person name="Soares F."/>
            <person name="Portugal A."/>
        </authorList>
    </citation>
    <scope>NUCLEOTIDE SEQUENCE</scope>
    <source>
        <strain evidence="1">A</strain>
    </source>
</reference>
<evidence type="ECO:0000313" key="1">
    <source>
        <dbReference type="EMBL" id="NDJ18111.1"/>
    </source>
</evidence>
<accession>A0A8J8CK10</accession>
<dbReference type="EMBL" id="WVIE01000013">
    <property type="protein sequence ID" value="NDJ18111.1"/>
    <property type="molecule type" value="Genomic_DNA"/>
</dbReference>
<comment type="caution">
    <text evidence="1">The sequence shown here is derived from an EMBL/GenBank/DDBJ whole genome shotgun (WGS) entry which is preliminary data.</text>
</comment>
<proteinExistence type="predicted"/>
<sequence length="271" mass="31156">MDFSKRQKQILDRLRPKPLHHGQLETELIAVPNLELKDISPERQQILRDSFVQEGSNLIPLIVRRTEAYADEEYEVIYGADWCLVAKELDIERLWVWVFDLDDEQAAVTQSEMELLLGGLETPSPTPDVIKQMSTLFQRHENSLEKKISQQISEAIEQQLPKLLKQQLGGLETPSPTPDVIKQMSTLVQGLEQLLEKISQHSETMNRAIADLKQATSSRRRTATSIKNPYEGMTIHQLRKLLEDRQLEYSSRLREPGLMKLLIKADQQASH</sequence>
<name>A0A8J8CK10_9CYAN</name>
<dbReference type="SUPFAM" id="SSF110849">
    <property type="entry name" value="ParB/Sulfiredoxin"/>
    <property type="match status" value="1"/>
</dbReference>
<dbReference type="AlphaFoldDB" id="A0A8J8CK10"/>
<keyword evidence="2" id="KW-1185">Reference proteome</keyword>
<dbReference type="Gene3D" id="3.90.1530.10">
    <property type="entry name" value="Conserved hypothetical protein from pyrococcus furiosus pfu- 392566-001, ParB domain"/>
    <property type="match status" value="1"/>
</dbReference>
<evidence type="ECO:0000313" key="2">
    <source>
        <dbReference type="Proteomes" id="UP000646053"/>
    </source>
</evidence>
<dbReference type="RefSeq" id="WP_162423638.1">
    <property type="nucleotide sequence ID" value="NZ_WVIE01000013.1"/>
</dbReference>
<gene>
    <name evidence="1" type="ORF">GS601_12565</name>
</gene>
<organism evidence="1 2">
    <name type="scientific">Myxacorys almedinensis A</name>
    <dbReference type="NCBI Taxonomy" id="2690445"/>
    <lineage>
        <taxon>Bacteria</taxon>
        <taxon>Bacillati</taxon>
        <taxon>Cyanobacteriota</taxon>
        <taxon>Cyanophyceae</taxon>
        <taxon>Leptolyngbyales</taxon>
        <taxon>Leptolyngbyaceae</taxon>
        <taxon>Myxacorys</taxon>
        <taxon>Myxacorys almedinensis</taxon>
    </lineage>
</organism>